<dbReference type="InterPro" id="IPR000253">
    <property type="entry name" value="FHA_dom"/>
</dbReference>
<evidence type="ECO:0000259" key="2">
    <source>
        <dbReference type="PROSITE" id="PS50006"/>
    </source>
</evidence>
<dbReference type="OrthoDB" id="687730at2759"/>
<keyword evidence="4" id="KW-1185">Reference proteome</keyword>
<dbReference type="EMBL" id="CM018031">
    <property type="protein sequence ID" value="KAA8548771.1"/>
    <property type="molecule type" value="Genomic_DNA"/>
</dbReference>
<feature type="compositionally biased region" description="Polar residues" evidence="1">
    <location>
        <begin position="236"/>
        <end position="250"/>
    </location>
</feature>
<accession>A0A5J5C599</accession>
<dbReference type="InterPro" id="IPR050923">
    <property type="entry name" value="Cell_Proc_Reg/RNA_Proc"/>
</dbReference>
<protein>
    <recommendedName>
        <fullName evidence="2">FHA domain-containing protein</fullName>
    </recommendedName>
</protein>
<feature type="region of interest" description="Disordered" evidence="1">
    <location>
        <begin position="210"/>
        <end position="325"/>
    </location>
</feature>
<evidence type="ECO:0000313" key="4">
    <source>
        <dbReference type="Proteomes" id="UP000325577"/>
    </source>
</evidence>
<dbReference type="Gene3D" id="2.60.200.20">
    <property type="match status" value="1"/>
</dbReference>
<dbReference type="PANTHER" id="PTHR23308">
    <property type="entry name" value="NUCLEAR INHIBITOR OF PROTEIN PHOSPHATASE-1"/>
    <property type="match status" value="1"/>
</dbReference>
<dbReference type="Pfam" id="PF00498">
    <property type="entry name" value="FHA"/>
    <property type="match status" value="1"/>
</dbReference>
<feature type="compositionally biased region" description="Basic and acidic residues" evidence="1">
    <location>
        <begin position="309"/>
        <end position="323"/>
    </location>
</feature>
<dbReference type="AlphaFoldDB" id="A0A5J5C599"/>
<evidence type="ECO:0000313" key="3">
    <source>
        <dbReference type="EMBL" id="KAA8548771.1"/>
    </source>
</evidence>
<dbReference type="PROSITE" id="PS50006">
    <property type="entry name" value="FHA_DOMAIN"/>
    <property type="match status" value="1"/>
</dbReference>
<dbReference type="SUPFAM" id="SSF49879">
    <property type="entry name" value="SMAD/FHA domain"/>
    <property type="match status" value="1"/>
</dbReference>
<feature type="domain" description="FHA" evidence="2">
    <location>
        <begin position="29"/>
        <end position="79"/>
    </location>
</feature>
<dbReference type="InterPro" id="IPR008984">
    <property type="entry name" value="SMAD_FHA_dom_sf"/>
</dbReference>
<name>A0A5J5C599_9ASTE</name>
<feature type="compositionally biased region" description="Basic residues" evidence="1">
    <location>
        <begin position="270"/>
        <end position="280"/>
    </location>
</feature>
<sequence length="433" mass="47975">MEEGSHLKLIMEKGPLEGEIREFKPRSVIRIGRVVRGNTLAVKDAGISSKHISIEFKSGKWVLLDLDSSNGTVLNGIKLCPLTPSDLSDDDTIKIGEYTSIKVKIEIHGGSQLRRNLRRGAATGAKDGDQDAMSVVAENRSRRGGAKPNLASVSENRELGLETGEELGNAVEVVVENQKRRGRPRKARVLKNEPQESFCEVEKLEEIDNVGPIEPKQGRQVSSRRTRSSKKEENLNSDSTLPKISESSGLDITECREPESAAPVDNNKDKRTRGGMGRKKNLQDEPLESVENEVLKGKNVAEGLNLGPEGRKEVDSMSGDKKNLPNWPIEAVHVDVPDEEGVEESNLGQEGCEKLTSTSGVKVSGVGVRDELDLEKMTLGEWFDYLEVYLPKQIRDATEEMISSMRQRAEQFHDFMLQQTNLREKDELPIGLS</sequence>
<organism evidence="3 4">
    <name type="scientific">Nyssa sinensis</name>
    <dbReference type="NCBI Taxonomy" id="561372"/>
    <lineage>
        <taxon>Eukaryota</taxon>
        <taxon>Viridiplantae</taxon>
        <taxon>Streptophyta</taxon>
        <taxon>Embryophyta</taxon>
        <taxon>Tracheophyta</taxon>
        <taxon>Spermatophyta</taxon>
        <taxon>Magnoliopsida</taxon>
        <taxon>eudicotyledons</taxon>
        <taxon>Gunneridae</taxon>
        <taxon>Pentapetalae</taxon>
        <taxon>asterids</taxon>
        <taxon>Cornales</taxon>
        <taxon>Nyssaceae</taxon>
        <taxon>Nyssa</taxon>
    </lineage>
</organism>
<dbReference type="Proteomes" id="UP000325577">
    <property type="component" value="Linkage Group LG0"/>
</dbReference>
<dbReference type="SMART" id="SM00240">
    <property type="entry name" value="FHA"/>
    <property type="match status" value="1"/>
</dbReference>
<proteinExistence type="predicted"/>
<reference evidence="3 4" key="1">
    <citation type="submission" date="2019-09" db="EMBL/GenBank/DDBJ databases">
        <title>A chromosome-level genome assembly of the Chinese tupelo Nyssa sinensis.</title>
        <authorList>
            <person name="Yang X."/>
            <person name="Kang M."/>
            <person name="Yang Y."/>
            <person name="Xiong H."/>
            <person name="Wang M."/>
            <person name="Zhang Z."/>
            <person name="Wang Z."/>
            <person name="Wu H."/>
            <person name="Ma T."/>
            <person name="Liu J."/>
            <person name="Xi Z."/>
        </authorList>
    </citation>
    <scope>NUCLEOTIDE SEQUENCE [LARGE SCALE GENOMIC DNA]</scope>
    <source>
        <strain evidence="3">J267</strain>
        <tissue evidence="3">Leaf</tissue>
    </source>
</reference>
<evidence type="ECO:0000256" key="1">
    <source>
        <dbReference type="SAM" id="MobiDB-lite"/>
    </source>
</evidence>
<gene>
    <name evidence="3" type="ORF">F0562_000455</name>
</gene>